<dbReference type="PATRIC" id="fig|859350.6.peg.547"/>
<dbReference type="OrthoDB" id="3099at2157"/>
<reference evidence="1 2" key="1">
    <citation type="journal article" date="2012" name="J. Bacteriol.">
        <title>Genome sequence of "Candidatus Nitrosopumilus salaria" BD31, an ammonia-oxidizing archaeon from the San Francisco Bay estuary.</title>
        <authorList>
            <person name="Mosier A.C."/>
            <person name="Allen E.E."/>
            <person name="Kim M."/>
            <person name="Ferriera S."/>
            <person name="Francis C.A."/>
        </authorList>
    </citation>
    <scope>NUCLEOTIDE SEQUENCE [LARGE SCALE GENOMIC DNA]</scope>
    <source>
        <strain evidence="1 2">BD31</strain>
    </source>
</reference>
<accession>I3D411</accession>
<comment type="caution">
    <text evidence="1">The sequence shown here is derived from an EMBL/GenBank/DDBJ whole genome shotgun (WGS) entry which is preliminary data.</text>
</comment>
<organism evidence="1 2">
    <name type="scientific">Candidatus Nitrosopumilus salarius BD31</name>
    <dbReference type="NCBI Taxonomy" id="859350"/>
    <lineage>
        <taxon>Archaea</taxon>
        <taxon>Nitrososphaerota</taxon>
        <taxon>Nitrososphaeria</taxon>
        <taxon>Nitrosopumilales</taxon>
        <taxon>Nitrosopumilaceae</taxon>
        <taxon>Nitrosopumilus</taxon>
    </lineage>
</organism>
<proteinExistence type="predicted"/>
<evidence type="ECO:0000313" key="2">
    <source>
        <dbReference type="Proteomes" id="UP000003423"/>
    </source>
</evidence>
<dbReference type="EMBL" id="AEXL02000061">
    <property type="protein sequence ID" value="EIJ66454.1"/>
    <property type="molecule type" value="Genomic_DNA"/>
</dbReference>
<name>I3D411_9ARCH</name>
<gene>
    <name evidence="1" type="ORF">BD31_I1588</name>
</gene>
<dbReference type="AlphaFoldDB" id="I3D411"/>
<dbReference type="RefSeq" id="WP_008298173.1">
    <property type="nucleotide sequence ID" value="NZ_AEXL02000061.1"/>
</dbReference>
<evidence type="ECO:0000313" key="1">
    <source>
        <dbReference type="EMBL" id="EIJ66454.1"/>
    </source>
</evidence>
<protein>
    <submittedName>
        <fullName evidence="1">Uncharacterized protein</fullName>
    </submittedName>
</protein>
<keyword evidence="2" id="KW-1185">Reference proteome</keyword>
<dbReference type="Proteomes" id="UP000003423">
    <property type="component" value="Unassembled WGS sequence"/>
</dbReference>
<sequence>MSEITDEDRERVKLLHLITTSKNEFKNLSLDQLKRLQELVEKKDYSHDKKAHKSKVKLLGKINVRIYELTEGRGIWG</sequence>